<accession>A0A699ZSY6</accession>
<protein>
    <submittedName>
        <fullName evidence="1">Uncharacterized protein</fullName>
    </submittedName>
</protein>
<reference evidence="1 2" key="1">
    <citation type="submission" date="2020-02" db="EMBL/GenBank/DDBJ databases">
        <title>Draft genome sequence of Haematococcus lacustris strain NIES-144.</title>
        <authorList>
            <person name="Morimoto D."/>
            <person name="Nakagawa S."/>
            <person name="Yoshida T."/>
            <person name="Sawayama S."/>
        </authorList>
    </citation>
    <scope>NUCLEOTIDE SEQUENCE [LARGE SCALE GENOMIC DNA]</scope>
    <source>
        <strain evidence="1 2">NIES-144</strain>
    </source>
</reference>
<evidence type="ECO:0000313" key="1">
    <source>
        <dbReference type="EMBL" id="GFH24280.1"/>
    </source>
</evidence>
<dbReference type="AlphaFoldDB" id="A0A699ZSY6"/>
<dbReference type="EMBL" id="BLLF01002491">
    <property type="protein sequence ID" value="GFH24280.1"/>
    <property type="molecule type" value="Genomic_DNA"/>
</dbReference>
<name>A0A699ZSY6_HAELA</name>
<proteinExistence type="predicted"/>
<keyword evidence="2" id="KW-1185">Reference proteome</keyword>
<sequence>MYSVNTLCTLHSPILNSRGITADCDGYAVVVDFKPSGFVANGTSFWIAHSKTIMEYNDTGECLQSIPGPAKASFMEILGDTNNLCKLDLQSGECRVLKVSSWLGGRLMSGDDQLALLLVPEDDGSSCYSCSAEGMQVAA</sequence>
<evidence type="ECO:0000313" key="2">
    <source>
        <dbReference type="Proteomes" id="UP000485058"/>
    </source>
</evidence>
<comment type="caution">
    <text evidence="1">The sequence shown here is derived from an EMBL/GenBank/DDBJ whole genome shotgun (WGS) entry which is preliminary data.</text>
</comment>
<gene>
    <name evidence="1" type="ORF">HaLaN_22044</name>
</gene>
<dbReference type="Proteomes" id="UP000485058">
    <property type="component" value="Unassembled WGS sequence"/>
</dbReference>
<organism evidence="1 2">
    <name type="scientific">Haematococcus lacustris</name>
    <name type="common">Green alga</name>
    <name type="synonym">Haematococcus pluvialis</name>
    <dbReference type="NCBI Taxonomy" id="44745"/>
    <lineage>
        <taxon>Eukaryota</taxon>
        <taxon>Viridiplantae</taxon>
        <taxon>Chlorophyta</taxon>
        <taxon>core chlorophytes</taxon>
        <taxon>Chlorophyceae</taxon>
        <taxon>CS clade</taxon>
        <taxon>Chlamydomonadales</taxon>
        <taxon>Haematococcaceae</taxon>
        <taxon>Haematococcus</taxon>
    </lineage>
</organism>